<reference evidence="5" key="2">
    <citation type="submission" date="2020-09" db="EMBL/GenBank/DDBJ databases">
        <authorList>
            <person name="Sun Q."/>
            <person name="Kim S."/>
        </authorList>
    </citation>
    <scope>NUCLEOTIDE SEQUENCE</scope>
    <source>
        <strain evidence="5">KCTC 12870</strain>
    </source>
</reference>
<evidence type="ECO:0000313" key="6">
    <source>
        <dbReference type="Proteomes" id="UP000642829"/>
    </source>
</evidence>
<evidence type="ECO:0000313" key="5">
    <source>
        <dbReference type="EMBL" id="GHB96704.1"/>
    </source>
</evidence>
<accession>A0A8J3GDL8</accession>
<dbReference type="AlphaFoldDB" id="A0A8J3GDL8"/>
<dbReference type="SUPFAM" id="SSF53474">
    <property type="entry name" value="alpha/beta-Hydrolases"/>
    <property type="match status" value="1"/>
</dbReference>
<dbReference type="InterPro" id="IPR022485">
    <property type="entry name" value="SHCHC_synthase_MenH"/>
</dbReference>
<dbReference type="Proteomes" id="UP000642829">
    <property type="component" value="Unassembled WGS sequence"/>
</dbReference>
<evidence type="ECO:0000256" key="1">
    <source>
        <dbReference type="ARBA" id="ARBA00022428"/>
    </source>
</evidence>
<dbReference type="InterPro" id="IPR000073">
    <property type="entry name" value="AB_hydrolase_1"/>
</dbReference>
<dbReference type="RefSeq" id="WP_189512683.1">
    <property type="nucleotide sequence ID" value="NZ_BMXG01000005.1"/>
</dbReference>
<dbReference type="Pfam" id="PF00561">
    <property type="entry name" value="Abhydrolase_1"/>
    <property type="match status" value="1"/>
</dbReference>
<evidence type="ECO:0000259" key="4">
    <source>
        <dbReference type="Pfam" id="PF00561"/>
    </source>
</evidence>
<evidence type="ECO:0000256" key="2">
    <source>
        <dbReference type="ARBA" id="ARBA00023239"/>
    </source>
</evidence>
<reference evidence="5" key="1">
    <citation type="journal article" date="2014" name="Int. J. Syst. Evol. Microbiol.">
        <title>Complete genome sequence of Corynebacterium casei LMG S-19264T (=DSM 44701T), isolated from a smear-ripened cheese.</title>
        <authorList>
            <consortium name="US DOE Joint Genome Institute (JGI-PGF)"/>
            <person name="Walter F."/>
            <person name="Albersmeier A."/>
            <person name="Kalinowski J."/>
            <person name="Ruckert C."/>
        </authorList>
    </citation>
    <scope>NUCLEOTIDE SEQUENCE</scope>
    <source>
        <strain evidence="5">KCTC 12870</strain>
    </source>
</reference>
<dbReference type="PANTHER" id="PTHR42916">
    <property type="entry name" value="2-SUCCINYL-5-ENOLPYRUVYL-6-HYDROXY-3-CYCLOHEXENE-1-CARBOXYLATE SYNTHASE"/>
    <property type="match status" value="1"/>
</dbReference>
<dbReference type="InterPro" id="IPR029058">
    <property type="entry name" value="AB_hydrolase_fold"/>
</dbReference>
<dbReference type="EC" id="4.2.99.20" evidence="3"/>
<name>A0A8J3GDL8_9BACT</name>
<keyword evidence="6" id="KW-1185">Reference proteome</keyword>
<dbReference type="GO" id="GO:0070205">
    <property type="term" value="F:2-succinyl-6-hydroxy-2,4-cyclohexadiene-1-carboxylate synthase activity"/>
    <property type="evidence" value="ECO:0007669"/>
    <property type="project" value="UniProtKB-UniRule"/>
</dbReference>
<protein>
    <recommendedName>
        <fullName evidence="3">2-succinyl-6-hydroxy-2,4-cyclohexadiene-1-carboxylate synthase</fullName>
        <ecNumber evidence="3">4.2.99.20</ecNumber>
    </recommendedName>
</protein>
<gene>
    <name evidence="5" type="primary">menH</name>
    <name evidence="5" type="ORF">GCM10007047_10770</name>
</gene>
<keyword evidence="2" id="KW-0456">Lyase</keyword>
<dbReference type="GO" id="GO:0009234">
    <property type="term" value="P:menaquinone biosynthetic process"/>
    <property type="evidence" value="ECO:0007669"/>
    <property type="project" value="UniProtKB-UniRule"/>
</dbReference>
<sequence length="273" mass="30357">MAGALQNATGLQRWDSPESPPLLALHGFTGDANDFAWLAEHSRESIDWWALNLPGHGNAHITEPDSLKLDDFLDAIEVARRKIVAVTGQRPDLFGYSMGGRIALHTASRNPAKWRSLITVGATPGISDPIHRMDRLVADEDLAKRMRKQSIEEFLEAWQAMPIIKSQESIPQEILGPMHTRRRRNNPTQLAAALVAVSTGRLPALWDHLSELDLPYLAIIGQMDLKFGQITQKMRPYLPNAELASIPGVGHCAHLEAPEAFLELLQAFRARLH</sequence>
<dbReference type="EMBL" id="BMXG01000005">
    <property type="protein sequence ID" value="GHB96704.1"/>
    <property type="molecule type" value="Genomic_DNA"/>
</dbReference>
<dbReference type="Gene3D" id="3.40.50.1820">
    <property type="entry name" value="alpha/beta hydrolase"/>
    <property type="match status" value="1"/>
</dbReference>
<keyword evidence="1" id="KW-0474">Menaquinone biosynthesis</keyword>
<feature type="domain" description="AB hydrolase-1" evidence="4">
    <location>
        <begin position="20"/>
        <end position="258"/>
    </location>
</feature>
<dbReference type="NCBIfam" id="TIGR03695">
    <property type="entry name" value="menH_SHCHC"/>
    <property type="match status" value="1"/>
</dbReference>
<comment type="caution">
    <text evidence="5">The sequence shown here is derived from an EMBL/GenBank/DDBJ whole genome shotgun (WGS) entry which is preliminary data.</text>
</comment>
<dbReference type="PANTHER" id="PTHR42916:SF1">
    <property type="entry name" value="PROTEIN PHYLLO, CHLOROPLASTIC"/>
    <property type="match status" value="1"/>
</dbReference>
<proteinExistence type="predicted"/>
<evidence type="ECO:0000256" key="3">
    <source>
        <dbReference type="NCBIfam" id="TIGR03695"/>
    </source>
</evidence>
<organism evidence="5 6">
    <name type="scientific">Cerasicoccus arenae</name>
    <dbReference type="NCBI Taxonomy" id="424488"/>
    <lineage>
        <taxon>Bacteria</taxon>
        <taxon>Pseudomonadati</taxon>
        <taxon>Verrucomicrobiota</taxon>
        <taxon>Opitutia</taxon>
        <taxon>Puniceicoccales</taxon>
        <taxon>Cerasicoccaceae</taxon>
        <taxon>Cerasicoccus</taxon>
    </lineage>
</organism>